<dbReference type="EMBL" id="ML975153">
    <property type="protein sequence ID" value="KAF1814153.1"/>
    <property type="molecule type" value="Genomic_DNA"/>
</dbReference>
<sequence length="66" mass="7640">MSKTSYGILVHIGKTIGHIVTLRPSRDSRKNDSGNRHESLLHYARLPSVFGRFNRFHKGYRQQEST</sequence>
<proteinExistence type="predicted"/>
<evidence type="ECO:0000313" key="1">
    <source>
        <dbReference type="EMBL" id="KAF1814153.1"/>
    </source>
</evidence>
<reference evidence="3" key="3">
    <citation type="submission" date="2025-04" db="UniProtKB">
        <authorList>
            <consortium name="RefSeq"/>
        </authorList>
    </citation>
    <scope>IDENTIFICATION</scope>
    <source>
        <strain evidence="3">CBS 781.70</strain>
    </source>
</reference>
<evidence type="ECO:0000313" key="3">
    <source>
        <dbReference type="RefSeq" id="XP_033535784.1"/>
    </source>
</evidence>
<dbReference type="GeneID" id="54415373"/>
<reference evidence="3" key="2">
    <citation type="submission" date="2020-04" db="EMBL/GenBank/DDBJ databases">
        <authorList>
            <consortium name="NCBI Genome Project"/>
        </authorList>
    </citation>
    <scope>NUCLEOTIDE SEQUENCE</scope>
    <source>
        <strain evidence="3">CBS 781.70</strain>
    </source>
</reference>
<organism evidence="1">
    <name type="scientific">Eremomyces bilateralis CBS 781.70</name>
    <dbReference type="NCBI Taxonomy" id="1392243"/>
    <lineage>
        <taxon>Eukaryota</taxon>
        <taxon>Fungi</taxon>
        <taxon>Dikarya</taxon>
        <taxon>Ascomycota</taxon>
        <taxon>Pezizomycotina</taxon>
        <taxon>Dothideomycetes</taxon>
        <taxon>Dothideomycetes incertae sedis</taxon>
        <taxon>Eremomycetales</taxon>
        <taxon>Eremomycetaceae</taxon>
        <taxon>Eremomyces</taxon>
    </lineage>
</organism>
<dbReference type="AlphaFoldDB" id="A0A6G1G7Z3"/>
<accession>A0A6G1G7Z3</accession>
<reference evidence="1 3" key="1">
    <citation type="submission" date="2020-01" db="EMBL/GenBank/DDBJ databases">
        <authorList>
            <consortium name="DOE Joint Genome Institute"/>
            <person name="Haridas S."/>
            <person name="Albert R."/>
            <person name="Binder M."/>
            <person name="Bloem J."/>
            <person name="Labutti K."/>
            <person name="Salamov A."/>
            <person name="Andreopoulos B."/>
            <person name="Baker S.E."/>
            <person name="Barry K."/>
            <person name="Bills G."/>
            <person name="Bluhm B.H."/>
            <person name="Cannon C."/>
            <person name="Castanera R."/>
            <person name="Culley D.E."/>
            <person name="Daum C."/>
            <person name="Ezra D."/>
            <person name="Gonzalez J.B."/>
            <person name="Henrissat B."/>
            <person name="Kuo A."/>
            <person name="Liang C."/>
            <person name="Lipzen A."/>
            <person name="Lutzoni F."/>
            <person name="Magnuson J."/>
            <person name="Mondo S."/>
            <person name="Nolan M."/>
            <person name="Ohm R."/>
            <person name="Pangilinan J."/>
            <person name="Park H.-J."/>
            <person name="Ramirez L."/>
            <person name="Alfaro M."/>
            <person name="Sun H."/>
            <person name="Tritt A."/>
            <person name="Yoshinaga Y."/>
            <person name="Zwiers L.-H."/>
            <person name="Turgeon B.G."/>
            <person name="Goodwin S.B."/>
            <person name="Spatafora J.W."/>
            <person name="Crous P.W."/>
            <person name="Grigoriev I.V."/>
        </authorList>
    </citation>
    <scope>NUCLEOTIDE SEQUENCE</scope>
    <source>
        <strain evidence="1 3">CBS 781.70</strain>
    </source>
</reference>
<evidence type="ECO:0000313" key="2">
    <source>
        <dbReference type="Proteomes" id="UP000504638"/>
    </source>
</evidence>
<gene>
    <name evidence="1 3" type="ORF">P152DRAFT_262454</name>
</gene>
<protein>
    <submittedName>
        <fullName evidence="1 3">Uncharacterized protein</fullName>
    </submittedName>
</protein>
<name>A0A6G1G7Z3_9PEZI</name>
<keyword evidence="2" id="KW-1185">Reference proteome</keyword>
<dbReference type="RefSeq" id="XP_033535784.1">
    <property type="nucleotide sequence ID" value="XM_033674803.1"/>
</dbReference>
<dbReference type="Proteomes" id="UP000504638">
    <property type="component" value="Unplaced"/>
</dbReference>